<dbReference type="RefSeq" id="WP_119817556.1">
    <property type="nucleotide sequence ID" value="NZ_CP025066.1"/>
</dbReference>
<protein>
    <submittedName>
        <fullName evidence="1">Uncharacterized protein</fullName>
    </submittedName>
</protein>
<evidence type="ECO:0000313" key="1">
    <source>
        <dbReference type="EMBL" id="AUX09257.1"/>
    </source>
</evidence>
<dbReference type="Proteomes" id="UP000263012">
    <property type="component" value="Chromosome"/>
</dbReference>
<proteinExistence type="predicted"/>
<gene>
    <name evidence="1" type="ORF">AArcSl_1628</name>
</gene>
<dbReference type="AlphaFoldDB" id="A0A343TJI5"/>
<reference evidence="2" key="1">
    <citation type="submission" date="2017-11" db="EMBL/GenBank/DDBJ databases">
        <title>Phenotypic and genomic properties of facultatively anaerobic sulfur-reducing natronoarchaea from hypersaline soda lakes.</title>
        <authorList>
            <person name="Sorokin D.Y."/>
            <person name="Kublanov I.V."/>
            <person name="Roman P."/>
            <person name="Sinninghe Damste J.S."/>
            <person name="Golyshin P.N."/>
            <person name="Rojo D."/>
            <person name="Ciordia S."/>
            <person name="Mena M.D.C."/>
            <person name="Ferrer M."/>
            <person name="Messina E."/>
            <person name="Smedile F."/>
            <person name="La Spada G."/>
            <person name="La Cono V."/>
            <person name="Yakimov M.M."/>
        </authorList>
    </citation>
    <scope>NUCLEOTIDE SEQUENCE [LARGE SCALE GENOMIC DNA]</scope>
    <source>
        <strain evidence="2">AArc-Sl</strain>
    </source>
</reference>
<dbReference type="EMBL" id="CP025066">
    <property type="protein sequence ID" value="AUX09257.1"/>
    <property type="molecule type" value="Genomic_DNA"/>
</dbReference>
<dbReference type="GeneID" id="37877980"/>
<dbReference type="KEGG" id="hdf:AArcSl_1628"/>
<evidence type="ECO:0000313" key="2">
    <source>
        <dbReference type="Proteomes" id="UP000263012"/>
    </source>
</evidence>
<sequence>MSEYDHNELVRLVYQNLEEDLDQAELVACKDGKEIKLGNLNVQRRHWDGKEGAPDIVVQLRGLSLLGRRFDTIPFALVEIEESIGAAKRDLESFLDKKEDNKPTVIVTDGESESRRLDREGTHVFDIEGISHTDIDE</sequence>
<accession>A0A343TJI5</accession>
<name>A0A343TJI5_9EURY</name>
<keyword evidence="2" id="KW-1185">Reference proteome</keyword>
<organism evidence="1 2">
    <name type="scientific">Halalkaliarchaeum desulfuricum</name>
    <dbReference type="NCBI Taxonomy" id="2055893"/>
    <lineage>
        <taxon>Archaea</taxon>
        <taxon>Methanobacteriati</taxon>
        <taxon>Methanobacteriota</taxon>
        <taxon>Stenosarchaea group</taxon>
        <taxon>Halobacteria</taxon>
        <taxon>Halobacteriales</taxon>
        <taxon>Haloferacaceae</taxon>
        <taxon>Halalkaliarchaeum</taxon>
    </lineage>
</organism>
<dbReference type="OrthoDB" id="383704at2157"/>